<dbReference type="PANTHER" id="PTHR31941">
    <property type="entry name" value="CYTOSKELETAL SIGNALING PROTEIN SLM1"/>
    <property type="match status" value="1"/>
</dbReference>
<dbReference type="OrthoDB" id="5598057at2759"/>
<name>A0A177WNK0_BATDL</name>
<dbReference type="EMBL" id="DS022305">
    <property type="protein sequence ID" value="OAJ41244.1"/>
    <property type="molecule type" value="Genomic_DNA"/>
</dbReference>
<proteinExistence type="predicted"/>
<accession>A0A177WNK0</accession>
<dbReference type="PANTHER" id="PTHR31941:SF1">
    <property type="entry name" value="CYTOSKELETAL SIGNALING PROTEIN SLM1"/>
    <property type="match status" value="1"/>
</dbReference>
<evidence type="ECO:0000313" key="2">
    <source>
        <dbReference type="EMBL" id="OAJ41244.1"/>
    </source>
</evidence>
<dbReference type="PROSITE" id="PS50003">
    <property type="entry name" value="PH_DOMAIN"/>
    <property type="match status" value="1"/>
</dbReference>
<dbReference type="Pfam" id="PF20400">
    <property type="entry name" value="BAR_4"/>
    <property type="match status" value="1"/>
</dbReference>
<dbReference type="STRING" id="403673.A0A177WNK0"/>
<evidence type="ECO:0000259" key="1">
    <source>
        <dbReference type="PROSITE" id="PS50003"/>
    </source>
</evidence>
<protein>
    <recommendedName>
        <fullName evidence="1">PH domain-containing protein</fullName>
    </recommendedName>
</protein>
<gene>
    <name evidence="2" type="ORF">BDEG_24876</name>
</gene>
<evidence type="ECO:0000313" key="3">
    <source>
        <dbReference type="Proteomes" id="UP000077115"/>
    </source>
</evidence>
<dbReference type="SUPFAM" id="SSF50729">
    <property type="entry name" value="PH domain-like"/>
    <property type="match status" value="1"/>
</dbReference>
<feature type="domain" description="PH" evidence="1">
    <location>
        <begin position="288"/>
        <end position="479"/>
    </location>
</feature>
<sequence>MADKISDELLQLWPYASDQFVQIMSVLNRLTTWKAVTNTLLNYFGTLQDTERQLGKEHEKLHKSLEKLEHSLGGESGAVLRPWRNYAQFFECEYLSTENLVATSALRHLKALKAEIKRKICQCESDIKSYKNGVVKARNLTLSGISVYERNLSKRSNALKTDSGVSLGTTYTSDPWLSERSLYYQLQMMVKGENDFQKSIQALFENIATFDSYIVATIMQTMNEFSTARISQWESMQKHLTSVQSFSALSEPAAHFEVFSSAHHIHSPEIWQQTRTLQDFPYQVREIQILKHGVLHIPSKFSKNSWLPVVAVITETGFFHCFKISAHKHSRLMEWIAQQQMPKEMADNELNSPAKSFLQSEIESVTSTSTTWPSLSTLRKSQSNSIQPLSPEEVYRGADRPSAAISVGLKQPRITIQLVPEKSNQHIFELIIQRRRPRSGGFFGAWARPSVDAWTRFEFKASNELELIEWLAALQGRIQNFVPQGPPSPLFKSQQSIEKSVEAMIKEHHERALTDIVHTNTLHSQNQQLLSRIRQATLPNPPLSTSQHEAESQSMSLSTLKSDSCVISHDECHSAMPDTLSYKTVSMPESKPSIYTTPRVNKDHILNADEETKLQECTAHSKTIVAA</sequence>
<dbReference type="InterPro" id="IPR001849">
    <property type="entry name" value="PH_domain"/>
</dbReference>
<reference evidence="2 3" key="2">
    <citation type="submission" date="2016-05" db="EMBL/GenBank/DDBJ databases">
        <title>Lineage-specific infection strategies underlie the spectrum of fungal disease in amphibians.</title>
        <authorList>
            <person name="Cuomo C.A."/>
            <person name="Farrer R.A."/>
            <person name="James T."/>
            <person name="Longcore J."/>
            <person name="Birren B."/>
        </authorList>
    </citation>
    <scope>NUCLEOTIDE SEQUENCE [LARGE SCALE GENOMIC DNA]</scope>
    <source>
        <strain evidence="2 3">JEL423</strain>
    </source>
</reference>
<dbReference type="SMART" id="SM00233">
    <property type="entry name" value="PH"/>
    <property type="match status" value="1"/>
</dbReference>
<dbReference type="VEuPathDB" id="FungiDB:BDEG_24876"/>
<dbReference type="Proteomes" id="UP000077115">
    <property type="component" value="Unassembled WGS sequence"/>
</dbReference>
<reference evidence="2 3" key="1">
    <citation type="submission" date="2006-10" db="EMBL/GenBank/DDBJ databases">
        <title>The Genome Sequence of Batrachochytrium dendrobatidis JEL423.</title>
        <authorList>
            <consortium name="The Broad Institute Genome Sequencing Platform"/>
            <person name="Birren B."/>
            <person name="Lander E."/>
            <person name="Galagan J."/>
            <person name="Cuomo C."/>
            <person name="Devon K."/>
            <person name="Jaffe D."/>
            <person name="Butler J."/>
            <person name="Alvarez P."/>
            <person name="Gnerre S."/>
            <person name="Grabherr M."/>
            <person name="Kleber M."/>
            <person name="Mauceli E."/>
            <person name="Brockman W."/>
            <person name="Young S."/>
            <person name="LaButti K."/>
            <person name="Sykes S."/>
            <person name="DeCaprio D."/>
            <person name="Crawford M."/>
            <person name="Koehrsen M."/>
            <person name="Engels R."/>
            <person name="Montgomery P."/>
            <person name="Pearson M."/>
            <person name="Howarth C."/>
            <person name="Larson L."/>
            <person name="White J."/>
            <person name="O'Leary S."/>
            <person name="Kodira C."/>
            <person name="Zeng Q."/>
            <person name="Yandava C."/>
            <person name="Alvarado L."/>
            <person name="Longcore J."/>
            <person name="James T."/>
        </authorList>
    </citation>
    <scope>NUCLEOTIDE SEQUENCE [LARGE SCALE GENOMIC DNA]</scope>
    <source>
        <strain evidence="2 3">JEL423</strain>
    </source>
</reference>
<dbReference type="InterPro" id="IPR046868">
    <property type="entry name" value="BAR_4"/>
</dbReference>
<organism evidence="2 3">
    <name type="scientific">Batrachochytrium dendrobatidis (strain JEL423)</name>
    <dbReference type="NCBI Taxonomy" id="403673"/>
    <lineage>
        <taxon>Eukaryota</taxon>
        <taxon>Fungi</taxon>
        <taxon>Fungi incertae sedis</taxon>
        <taxon>Chytridiomycota</taxon>
        <taxon>Chytridiomycota incertae sedis</taxon>
        <taxon>Chytridiomycetes</taxon>
        <taxon>Rhizophydiales</taxon>
        <taxon>Rhizophydiales incertae sedis</taxon>
        <taxon>Batrachochytrium</taxon>
    </lineage>
</organism>
<dbReference type="AlphaFoldDB" id="A0A177WNK0"/>